<protein>
    <submittedName>
        <fullName evidence="1">Uncharacterized protein</fullName>
    </submittedName>
</protein>
<organism evidence="1 2">
    <name type="scientific">Zarconia navalis LEGE 11467</name>
    <dbReference type="NCBI Taxonomy" id="1828826"/>
    <lineage>
        <taxon>Bacteria</taxon>
        <taxon>Bacillati</taxon>
        <taxon>Cyanobacteriota</taxon>
        <taxon>Cyanophyceae</taxon>
        <taxon>Oscillatoriophycideae</taxon>
        <taxon>Oscillatoriales</taxon>
        <taxon>Oscillatoriales incertae sedis</taxon>
        <taxon>Zarconia</taxon>
        <taxon>Zarconia navalis</taxon>
    </lineage>
</organism>
<accession>A0A928Z823</accession>
<proteinExistence type="predicted"/>
<keyword evidence="2" id="KW-1185">Reference proteome</keyword>
<reference evidence="1" key="1">
    <citation type="submission" date="2020-10" db="EMBL/GenBank/DDBJ databases">
        <authorList>
            <person name="Castelo-Branco R."/>
            <person name="Eusebio N."/>
            <person name="Adriana R."/>
            <person name="Vieira A."/>
            <person name="Brugerolle De Fraissinette N."/>
            <person name="Rezende De Castro R."/>
            <person name="Schneider M.P."/>
            <person name="Vasconcelos V."/>
            <person name="Leao P.N."/>
        </authorList>
    </citation>
    <scope>NUCLEOTIDE SEQUENCE</scope>
    <source>
        <strain evidence="1">LEGE 11467</strain>
    </source>
</reference>
<sequence length="66" mass="7598">MGIPVLHPPTPAITVPSPVGLNRRFIEPIHSHRQLLFLREWCVPFILRNCRVSILQDRTHPIALRA</sequence>
<gene>
    <name evidence="1" type="ORF">IQ235_05610</name>
</gene>
<evidence type="ECO:0000313" key="1">
    <source>
        <dbReference type="EMBL" id="MBE9040268.1"/>
    </source>
</evidence>
<evidence type="ECO:0000313" key="2">
    <source>
        <dbReference type="Proteomes" id="UP000621799"/>
    </source>
</evidence>
<comment type="caution">
    <text evidence="1">The sequence shown here is derived from an EMBL/GenBank/DDBJ whole genome shotgun (WGS) entry which is preliminary data.</text>
</comment>
<dbReference type="Proteomes" id="UP000621799">
    <property type="component" value="Unassembled WGS sequence"/>
</dbReference>
<dbReference type="EMBL" id="JADEXN010000069">
    <property type="protein sequence ID" value="MBE9040268.1"/>
    <property type="molecule type" value="Genomic_DNA"/>
</dbReference>
<dbReference type="AlphaFoldDB" id="A0A928Z823"/>
<name>A0A928Z823_9CYAN</name>